<dbReference type="Gene3D" id="3.10.10.10">
    <property type="entry name" value="HIV Type 1 Reverse Transcriptase, subunit A, domain 1"/>
    <property type="match status" value="1"/>
</dbReference>
<dbReference type="OrthoDB" id="8064693at2759"/>
<protein>
    <submittedName>
        <fullName evidence="2">Unnamed protein product</fullName>
    </submittedName>
</protein>
<keyword evidence="3" id="KW-1185">Reference proteome</keyword>
<gene>
    <name evidence="2" type="ORF">Pfra01_002391400</name>
</gene>
<dbReference type="Proteomes" id="UP001165121">
    <property type="component" value="Unassembled WGS sequence"/>
</dbReference>
<evidence type="ECO:0000313" key="2">
    <source>
        <dbReference type="EMBL" id="GMF56392.1"/>
    </source>
</evidence>
<dbReference type="InterPro" id="IPR051320">
    <property type="entry name" value="Viral_Replic_Matur_Polypro"/>
</dbReference>
<dbReference type="PANTHER" id="PTHR33064:SF37">
    <property type="entry name" value="RIBONUCLEASE H"/>
    <property type="match status" value="1"/>
</dbReference>
<dbReference type="InterPro" id="IPR043128">
    <property type="entry name" value="Rev_trsase/Diguanyl_cyclase"/>
</dbReference>
<feature type="compositionally biased region" description="Basic and acidic residues" evidence="1">
    <location>
        <begin position="263"/>
        <end position="273"/>
    </location>
</feature>
<evidence type="ECO:0000256" key="1">
    <source>
        <dbReference type="SAM" id="MobiDB-lite"/>
    </source>
</evidence>
<name>A0A9W6Y9K8_9STRA</name>
<evidence type="ECO:0000313" key="3">
    <source>
        <dbReference type="Proteomes" id="UP001165121"/>
    </source>
</evidence>
<dbReference type="EMBL" id="BSXT01003984">
    <property type="protein sequence ID" value="GMF56392.1"/>
    <property type="molecule type" value="Genomic_DNA"/>
</dbReference>
<comment type="caution">
    <text evidence="2">The sequence shown here is derived from an EMBL/GenBank/DDBJ whole genome shotgun (WGS) entry which is preliminary data.</text>
</comment>
<dbReference type="PANTHER" id="PTHR33064">
    <property type="entry name" value="POL PROTEIN"/>
    <property type="match status" value="1"/>
</dbReference>
<feature type="region of interest" description="Disordered" evidence="1">
    <location>
        <begin position="505"/>
        <end position="531"/>
    </location>
</feature>
<dbReference type="SUPFAM" id="SSF56672">
    <property type="entry name" value="DNA/RNA polymerases"/>
    <property type="match status" value="1"/>
</dbReference>
<sequence>MAEGRTRLKITLAGSLVYFFDAWVGPPTGGQELILGMEFMVPAGIRLDLADGTICLPDEVRIQLAGRRPLYGDKVEQVSMGGYYEIDMGGSEEVRLRTRPLDRQKLWVTRGDRWVPTYVAGPGRSCYSRLTNVSERKLILHGDTKIAMWHTGDRVPRLPGYVSMGSRRYAEWQNLAYQATTDENGVTPKQEEIEDRDHSIDSLYNVQRPQLPSTEASRIQIATSRAYGATNTVGICSAHDMQGQGQGTSDSDQQLNTSANQWRDQRRVEERPTNPDGLGEFSGEHKHIPADDVPSTHSTSVDLEDRVADPGDEEVCTKESGDMYAEDIEGSLAVLPEVTPTTEEVKIEDIQVGDPNDNTQEQVDRLKRIIWRRRHQLIGKGNALPPAAKGAICGIDVGNAKPVAQRVRKVAPQFREKLFQLIKGLLSAKIIQHSTSPWASPVVVIIKKNGIDIRQCIDYRLVTSLTRLMVYPMPLINYLLDDLDKVLYNALYGFLKITNRQNHQARNAGGQGQQRPIDLFQDGEPDTDKESSVLGRRSYIDDILVTAGLWDVLCERVDTLSDACDEWNLSISVAKSFWGLKKVDYLGHRISAGGMEARPKDLSSLADLPFPTTLRSMQSFLGSLNYYSRFIEDFAIYASILYELREIDFFEARGQAKTRLESDDQDQRDKWTRATKAFVVLKNKIVNAPILTHFDPDK</sequence>
<organism evidence="2 3">
    <name type="scientific">Phytophthora fragariaefolia</name>
    <dbReference type="NCBI Taxonomy" id="1490495"/>
    <lineage>
        <taxon>Eukaryota</taxon>
        <taxon>Sar</taxon>
        <taxon>Stramenopiles</taxon>
        <taxon>Oomycota</taxon>
        <taxon>Peronosporomycetes</taxon>
        <taxon>Peronosporales</taxon>
        <taxon>Peronosporaceae</taxon>
        <taxon>Phytophthora</taxon>
    </lineage>
</organism>
<proteinExistence type="predicted"/>
<feature type="compositionally biased region" description="Basic and acidic residues" evidence="1">
    <location>
        <begin position="303"/>
        <end position="315"/>
    </location>
</feature>
<feature type="region of interest" description="Disordered" evidence="1">
    <location>
        <begin position="238"/>
        <end position="315"/>
    </location>
</feature>
<dbReference type="AlphaFoldDB" id="A0A9W6Y9K8"/>
<accession>A0A9W6Y9K8</accession>
<dbReference type="Gene3D" id="3.30.70.270">
    <property type="match status" value="2"/>
</dbReference>
<dbReference type="InterPro" id="IPR043502">
    <property type="entry name" value="DNA/RNA_pol_sf"/>
</dbReference>
<reference evidence="2" key="1">
    <citation type="submission" date="2023-04" db="EMBL/GenBank/DDBJ databases">
        <title>Phytophthora fragariaefolia NBRC 109709.</title>
        <authorList>
            <person name="Ichikawa N."/>
            <person name="Sato H."/>
            <person name="Tonouchi N."/>
        </authorList>
    </citation>
    <scope>NUCLEOTIDE SEQUENCE</scope>
    <source>
        <strain evidence="2">NBRC 109709</strain>
    </source>
</reference>